<dbReference type="PANTHER" id="PTHR36577:SF3">
    <property type="entry name" value="DUF521 DOMAIN PROTEIN (AFU_ORTHOLOGUE AFUA_6G00490)"/>
    <property type="match status" value="1"/>
</dbReference>
<keyword evidence="2" id="KW-0408">Iron</keyword>
<evidence type="ECO:0000256" key="2">
    <source>
        <dbReference type="ARBA" id="ARBA00023004"/>
    </source>
</evidence>
<comment type="catalytic activity">
    <reaction evidence="5">
        <text>(R)-5-phosphomevalonate = (2E)-3-methyl-5-phosphooxypent-2-enoate + H2O</text>
        <dbReference type="Rhea" id="RHEA:78975"/>
        <dbReference type="ChEBI" id="CHEBI:15377"/>
        <dbReference type="ChEBI" id="CHEBI:58146"/>
        <dbReference type="ChEBI" id="CHEBI:229665"/>
        <dbReference type="EC" id="4.2.1.182"/>
    </reaction>
    <physiologicalReaction direction="left-to-right" evidence="5">
        <dbReference type="Rhea" id="RHEA:78976"/>
    </physiologicalReaction>
</comment>
<dbReference type="Pfam" id="PF04412">
    <property type="entry name" value="AcnX"/>
    <property type="match status" value="1"/>
</dbReference>
<dbReference type="EC" id="4.2.1.182" evidence="9"/>
<comment type="pathway">
    <text evidence="1">Isoprenoid biosynthesis; isopentenyl diphosphate biosynthesis via mevalonate pathway.</text>
</comment>
<sequence>MYLTKDEEMLLESENETVRKCMEILVALGEIYGAERLVEIKSAQISGISYGNIGDAGLEWLESLNARVAVKSYVNPAGMDIEKWREMGIGKEFYEKQMMVLSALKRLGVEMTLTCTPYYIDTPSYGDHLAWAESSAVIYANSVIGARTNRESGISALAAAIVGKTPMYGLHLKENRAPEIRVIVRGIEPAYAGYEVGKLVGASIPFVEFDRTLSKDELKAFGAALAASGGAGMFHVKGQTPEWEDFDILAEKIEVEPDVELGGCEPDLIAIGCPHLSPDELKEVYTLLERHGRVKREVWLFTSRSVMNEYAELVEKIRGFGVRVFADTCMVVSPASERFECVMVNSGKAFEYLPKLRGVKAIFGSVEECIRRAAE</sequence>
<keyword evidence="3" id="KW-0414">Isoprene biosynthesis</keyword>
<comment type="subunit">
    <text evidence="8">Heterodimer composed of a large subunit (PMDh-L) and a small subunit (PMDh-S).</text>
</comment>
<evidence type="ECO:0000313" key="12">
    <source>
        <dbReference type="EMBL" id="AIY90807.1"/>
    </source>
</evidence>
<dbReference type="GO" id="GO:0008299">
    <property type="term" value="P:isoprenoid biosynthetic process"/>
    <property type="evidence" value="ECO:0007669"/>
    <property type="project" value="UniProtKB-KW"/>
</dbReference>
<keyword evidence="4" id="KW-0456">Lyase</keyword>
<evidence type="ECO:0000313" key="13">
    <source>
        <dbReference type="Proteomes" id="UP000030624"/>
    </source>
</evidence>
<dbReference type="InterPro" id="IPR007506">
    <property type="entry name" value="PMDh-L-like_dom"/>
</dbReference>
<evidence type="ECO:0000259" key="11">
    <source>
        <dbReference type="Pfam" id="PF04412"/>
    </source>
</evidence>
<evidence type="ECO:0000256" key="10">
    <source>
        <dbReference type="ARBA" id="ARBA00047196"/>
    </source>
</evidence>
<evidence type="ECO:0000256" key="3">
    <source>
        <dbReference type="ARBA" id="ARBA00023229"/>
    </source>
</evidence>
<protein>
    <recommendedName>
        <fullName evidence="10">Phosphomevalonate dehydratase large subunit</fullName>
        <ecNumber evidence="9">4.2.1.182</ecNumber>
    </recommendedName>
</protein>
<proteinExistence type="inferred from homology"/>
<gene>
    <name evidence="12" type="ORF">GACE_1779</name>
</gene>
<evidence type="ECO:0000256" key="6">
    <source>
        <dbReference type="ARBA" id="ARBA00045299"/>
    </source>
</evidence>
<dbReference type="KEGG" id="gac:GACE_1779"/>
<evidence type="ECO:0000256" key="8">
    <source>
        <dbReference type="ARBA" id="ARBA00046520"/>
    </source>
</evidence>
<feature type="domain" description="Phosphomevalonate dehydratase large subunit-like" evidence="11">
    <location>
        <begin position="1"/>
        <end position="371"/>
    </location>
</feature>
<dbReference type="STRING" id="565033.GACE_1779"/>
<dbReference type="AlphaFoldDB" id="A0A0A7GIR2"/>
<evidence type="ECO:0000256" key="5">
    <source>
        <dbReference type="ARBA" id="ARBA00045120"/>
    </source>
</evidence>
<dbReference type="PANTHER" id="PTHR36577">
    <property type="entry name" value="DUF521 DOMAIN PROTEIN (AFU_ORTHOLOGUE AFUA_6G00490)"/>
    <property type="match status" value="1"/>
</dbReference>
<dbReference type="Proteomes" id="UP000030624">
    <property type="component" value="Chromosome"/>
</dbReference>
<dbReference type="EMBL" id="CP009552">
    <property type="protein sequence ID" value="AIY90807.1"/>
    <property type="molecule type" value="Genomic_DNA"/>
</dbReference>
<dbReference type="GeneID" id="24798356"/>
<evidence type="ECO:0000256" key="9">
    <source>
        <dbReference type="ARBA" id="ARBA00047176"/>
    </source>
</evidence>
<accession>A0A0A7GIR2</accession>
<evidence type="ECO:0000256" key="7">
    <source>
        <dbReference type="ARBA" id="ARBA00046333"/>
    </source>
</evidence>
<evidence type="ECO:0000256" key="1">
    <source>
        <dbReference type="ARBA" id="ARBA00005092"/>
    </source>
</evidence>
<evidence type="ECO:0000256" key="4">
    <source>
        <dbReference type="ARBA" id="ARBA00023239"/>
    </source>
</evidence>
<organism evidence="12 13">
    <name type="scientific">Geoglobus acetivorans</name>
    <dbReference type="NCBI Taxonomy" id="565033"/>
    <lineage>
        <taxon>Archaea</taxon>
        <taxon>Methanobacteriati</taxon>
        <taxon>Methanobacteriota</taxon>
        <taxon>Archaeoglobi</taxon>
        <taxon>Archaeoglobales</taxon>
        <taxon>Archaeoglobaceae</taxon>
        <taxon>Geoglobus</taxon>
    </lineage>
</organism>
<dbReference type="HOGENOM" id="CLU_018825_1_0_2"/>
<comment type="similarity">
    <text evidence="7">Belongs to the AcnX type II large subunit family.</text>
</comment>
<dbReference type="eggNOG" id="arCOG04278">
    <property type="taxonomic scope" value="Archaea"/>
</dbReference>
<dbReference type="CDD" id="cd01355">
    <property type="entry name" value="AcnX"/>
    <property type="match status" value="1"/>
</dbReference>
<comment type="function">
    <text evidence="6">Component of a hydro-lyase that catalyzes the dehydration of mevalonate 5-phosphate (MVA5P) to form trans-anhydromevalonate 5-phosphate (tAHMP). Involved in the archaeal mevalonate (MVA) pathway, which provides fundamental precursors for isoprenoid biosynthesis, such as isopentenyl diphosphate (IPP) and dimethylallyl diphosphate (DMAPP).</text>
</comment>
<reference evidence="12 13" key="1">
    <citation type="journal article" date="2015" name="Appl. Environ. Microbiol.">
        <title>The Geoglobus acetivorans genome: Fe(III) reduction, acetate utilization, autotrophic growth, and degradation of aromatic compounds in a hyperthermophilic archaeon.</title>
        <authorList>
            <person name="Mardanov A.V."/>
            <person name="Slododkina G.B."/>
            <person name="Slobodkin A.I."/>
            <person name="Beletsky A.V."/>
            <person name="Gavrilov S.N."/>
            <person name="Kublanov I.V."/>
            <person name="Bonch-Osmolovskaya E.A."/>
            <person name="Skryabin K.G."/>
            <person name="Ravin N.V."/>
        </authorList>
    </citation>
    <scope>NUCLEOTIDE SEQUENCE [LARGE SCALE GENOMIC DNA]</scope>
    <source>
        <strain evidence="12 13">SBH6</strain>
    </source>
</reference>
<name>A0A0A7GIR2_GEOAI</name>
<dbReference type="GO" id="GO:0016829">
    <property type="term" value="F:lyase activity"/>
    <property type="evidence" value="ECO:0007669"/>
    <property type="project" value="UniProtKB-KW"/>
</dbReference>
<dbReference type="RefSeq" id="WP_048092776.1">
    <property type="nucleotide sequence ID" value="NZ_CP009552.1"/>
</dbReference>